<dbReference type="OrthoDB" id="2192647at2759"/>
<accession>J9D5W0</accession>
<reference evidence="3" key="2">
    <citation type="submission" date="2015-07" db="EMBL/GenBank/DDBJ databases">
        <title>Contrasting host-pathogen interactions and genome evolution in two generalist and specialist microsporidian pathogens of mosquitoes.</title>
        <authorList>
            <consortium name="The Broad Institute Genomics Platform"/>
            <consortium name="The Broad Institute Genome Sequencing Center for Infectious Disease"/>
            <person name="Cuomo C.A."/>
            <person name="Sanscrainte N.D."/>
            <person name="Goldberg J.M."/>
            <person name="Heiman D."/>
            <person name="Young S."/>
            <person name="Zeng Q."/>
            <person name="Becnel J.J."/>
            <person name="Birren B.W."/>
        </authorList>
    </citation>
    <scope>NUCLEOTIDE SEQUENCE [LARGE SCALE GENOMIC DNA]</scope>
    <source>
        <strain evidence="3">USNM 41457</strain>
    </source>
</reference>
<evidence type="ECO:0000313" key="3">
    <source>
        <dbReference type="Proteomes" id="UP000003163"/>
    </source>
</evidence>
<protein>
    <submittedName>
        <fullName evidence="2">Uncharacterized protein</fullName>
    </submittedName>
</protein>
<evidence type="ECO:0000313" key="2">
    <source>
        <dbReference type="EMBL" id="EJW03166.1"/>
    </source>
</evidence>
<feature type="compositionally biased region" description="Polar residues" evidence="1">
    <location>
        <begin position="441"/>
        <end position="461"/>
    </location>
</feature>
<proteinExistence type="predicted"/>
<name>J9D5W0_EDHAE</name>
<feature type="region of interest" description="Disordered" evidence="1">
    <location>
        <begin position="1"/>
        <end position="24"/>
    </location>
</feature>
<feature type="region of interest" description="Disordered" evidence="1">
    <location>
        <begin position="200"/>
        <end position="220"/>
    </location>
</feature>
<sequence>MFKKIQSVSDSNVENDSLPDDFSIDLSDSVCDFKEEEAEKQDLRNDESKNNKKIGNDIHIVSEITNSVSSRINLNTNMTVFDAKKSEWKGEILRCSSGVSCLSDTSIFKKEAFDPKNDSSSYDVQFSSLNNVKSDNESLKSNKSCVANNRQIYKSNKLYDKSKKESLKNNEENFKSNEYFVKGKINAEKNKNSLKLSYTERKKHEMSQTNTQNSNKPKKNCKIENISENNIKNKIKYSKGTENLILNADIDISNSEIHIESSENNDKEHKMENAISVSISPSSKFYYDCDNSTNLNKKLKNVQYLNIKHAANKTNKLSNIDHNSLKSKLKIQNIRDINIHNTKAFCIDSNLHRNFNSPEHIIIKSEKNAMIKNKIEKLEINNSHIFHENKKDIDENILFYNSDKFTKKTHSTICSHESDDIFFPSSLKSSPPPLIKKNNKNVDPTTSISHKNTQTNTICNTKNDKTEPSSFNVIEFYSPIKKEKHSYDINTSNPTEKTVNSTDNRISKRRDRFESQISTQYVTKKLDIQYLHTLKKENSNANSIQQIRSSSKFKFNFALYAVVSRLQTLGNDMVLTLCDEYSSIDAVILCDIVNKYTLKIGDILEVYDFSVWRLSNVFLNITEDNIKYIY</sequence>
<feature type="compositionally biased region" description="Polar residues" evidence="1">
    <location>
        <begin position="1"/>
        <end position="15"/>
    </location>
</feature>
<feature type="region of interest" description="Disordered" evidence="1">
    <location>
        <begin position="433"/>
        <end position="464"/>
    </location>
</feature>
<dbReference type="EMBL" id="AFBI03000044">
    <property type="protein sequence ID" value="EJW03166.1"/>
    <property type="molecule type" value="Genomic_DNA"/>
</dbReference>
<dbReference type="VEuPathDB" id="MicrosporidiaDB:EDEG_02471"/>
<keyword evidence="3" id="KW-1185">Reference proteome</keyword>
<dbReference type="HOGENOM" id="CLU_434138_0_0_1"/>
<dbReference type="AlphaFoldDB" id="J9D5W0"/>
<dbReference type="Proteomes" id="UP000003163">
    <property type="component" value="Unassembled WGS sequence"/>
</dbReference>
<comment type="caution">
    <text evidence="2">The sequence shown here is derived from an EMBL/GenBank/DDBJ whole genome shotgun (WGS) entry which is preliminary data.</text>
</comment>
<dbReference type="InParanoid" id="J9D5W0"/>
<evidence type="ECO:0000256" key="1">
    <source>
        <dbReference type="SAM" id="MobiDB-lite"/>
    </source>
</evidence>
<organism evidence="2 3">
    <name type="scientific">Edhazardia aedis (strain USNM 41457)</name>
    <name type="common">Microsporidian parasite</name>
    <dbReference type="NCBI Taxonomy" id="1003232"/>
    <lineage>
        <taxon>Eukaryota</taxon>
        <taxon>Fungi</taxon>
        <taxon>Fungi incertae sedis</taxon>
        <taxon>Microsporidia</taxon>
        <taxon>Edhazardia</taxon>
    </lineage>
</organism>
<reference evidence="2 3" key="1">
    <citation type="submission" date="2011-08" db="EMBL/GenBank/DDBJ databases">
        <authorList>
            <person name="Liu Z.J."/>
            <person name="Shi F.L."/>
            <person name="Lu J.Q."/>
            <person name="Li M."/>
            <person name="Wang Z.L."/>
        </authorList>
    </citation>
    <scope>NUCLEOTIDE SEQUENCE [LARGE SCALE GENOMIC DNA]</scope>
    <source>
        <strain evidence="2 3">USNM 41457</strain>
    </source>
</reference>
<gene>
    <name evidence="2" type="ORF">EDEG_02471</name>
</gene>